<evidence type="ECO:0000313" key="2">
    <source>
        <dbReference type="EMBL" id="RMJ13435.1"/>
    </source>
</evidence>
<dbReference type="OrthoDB" id="5428863at2759"/>
<reference evidence="2 3" key="1">
    <citation type="submission" date="2017-06" db="EMBL/GenBank/DDBJ databases">
        <title>Comparative genomic analysis of Ambrosia Fusariam Clade fungi.</title>
        <authorList>
            <person name="Stajich J.E."/>
            <person name="Carrillo J."/>
            <person name="Kijimoto T."/>
            <person name="Eskalen A."/>
            <person name="O'Donnell K."/>
            <person name="Kasson M."/>
        </authorList>
    </citation>
    <scope>NUCLEOTIDE SEQUENCE [LARGE SCALE GENOMIC DNA]</scope>
    <source>
        <strain evidence="2">UCR3666</strain>
    </source>
</reference>
<sequence length="549" mass="62698">MDSQTPNPQQHPDSLCERCKSIDFDAILSRQYDDGSGIVPLVNLAHLPLGDCALCQMFAQYRGDDWDGGVLCSAPLGGDTTNLGIGQKENRSRPRMLCILPTSLHDYIDFTLGFFRQKGYISEHVNIPSSWNEGPAGPRSLDPGVIDYSIIRRWFDFCQDNHVRRHICESSNVDPKWPIRFIDCETRLVVEVASLGSPCPPFLALSYVWGQHVDLQYRPPAHDEPLQDVPLTVEDSIVVTQKLGFRYLWVDKYCIRQDDEGDKRRQVPLMADIYGSAQITIIAVAGSDPSYGLPGVSEPRKIHQSQVRVGNHTLTWEWGSDPLREEIASSTWSTRGWTYQEGLLSTRRLVFTDQQVYFQCSRSSFYETLKIPFDRPNWTEPNPIFPCLKDTSSKWYMGVGDRIHEYTLRKLGNEDDILNAFQGLFSAFSKEPMSVYNIWGIPISTCYVRDGDKIRYPAHGFLANIFWTLETPADRRHNFPSWSWAGWKGVVGWKYIDFIGSIASNDTDITVSFESPAAGTISEYWFLTAPPFRFRSKKLMMRVMPMVRH</sequence>
<dbReference type="InterPro" id="IPR010730">
    <property type="entry name" value="HET"/>
</dbReference>
<evidence type="ECO:0000259" key="1">
    <source>
        <dbReference type="Pfam" id="PF06985"/>
    </source>
</evidence>
<dbReference type="Pfam" id="PF06985">
    <property type="entry name" value="HET"/>
    <property type="match status" value="1"/>
</dbReference>
<evidence type="ECO:0000313" key="3">
    <source>
        <dbReference type="Proteomes" id="UP000277212"/>
    </source>
</evidence>
<comment type="caution">
    <text evidence="2">The sequence shown here is derived from an EMBL/GenBank/DDBJ whole genome shotgun (WGS) entry which is preliminary data.</text>
</comment>
<protein>
    <recommendedName>
        <fullName evidence="1">Heterokaryon incompatibility domain-containing protein</fullName>
    </recommendedName>
</protein>
<keyword evidence="3" id="KW-1185">Reference proteome</keyword>
<dbReference type="EMBL" id="NKUJ01000108">
    <property type="protein sequence ID" value="RMJ13435.1"/>
    <property type="molecule type" value="Genomic_DNA"/>
</dbReference>
<dbReference type="Proteomes" id="UP000277212">
    <property type="component" value="Unassembled WGS sequence"/>
</dbReference>
<gene>
    <name evidence="2" type="ORF">CDV36_006896</name>
</gene>
<name>A0A3M2S8I0_9HYPO</name>
<dbReference type="AlphaFoldDB" id="A0A3M2S8I0"/>
<accession>A0A3M2S8I0</accession>
<organism evidence="2 3">
    <name type="scientific">Fusarium kuroshium</name>
    <dbReference type="NCBI Taxonomy" id="2010991"/>
    <lineage>
        <taxon>Eukaryota</taxon>
        <taxon>Fungi</taxon>
        <taxon>Dikarya</taxon>
        <taxon>Ascomycota</taxon>
        <taxon>Pezizomycotina</taxon>
        <taxon>Sordariomycetes</taxon>
        <taxon>Hypocreomycetidae</taxon>
        <taxon>Hypocreales</taxon>
        <taxon>Nectriaceae</taxon>
        <taxon>Fusarium</taxon>
        <taxon>Fusarium solani species complex</taxon>
    </lineage>
</organism>
<dbReference type="STRING" id="2010991.A0A3M2S8I0"/>
<feature type="domain" description="Heterokaryon incompatibility" evidence="1">
    <location>
        <begin position="202"/>
        <end position="341"/>
    </location>
</feature>
<dbReference type="PANTHER" id="PTHR33112:SF1">
    <property type="entry name" value="HETEROKARYON INCOMPATIBILITY DOMAIN-CONTAINING PROTEIN"/>
    <property type="match status" value="1"/>
</dbReference>
<dbReference type="PANTHER" id="PTHR33112">
    <property type="entry name" value="DOMAIN PROTEIN, PUTATIVE-RELATED"/>
    <property type="match status" value="1"/>
</dbReference>
<proteinExistence type="predicted"/>